<accession>A0AAN9MTF2</accession>
<proteinExistence type="predicted"/>
<dbReference type="InterPro" id="IPR036047">
    <property type="entry name" value="F-box-like_dom_sf"/>
</dbReference>
<protein>
    <recommendedName>
        <fullName evidence="3">F-box domain-containing protein</fullName>
    </recommendedName>
</protein>
<evidence type="ECO:0008006" key="3">
    <source>
        <dbReference type="Google" id="ProtNLM"/>
    </source>
</evidence>
<keyword evidence="2" id="KW-1185">Reference proteome</keyword>
<dbReference type="PANTHER" id="PTHR33736:SF18">
    <property type="entry name" value="F-BOX DOMAIN-CONTAINING PROTEIN"/>
    <property type="match status" value="1"/>
</dbReference>
<dbReference type="InterPro" id="IPR045283">
    <property type="entry name" value="AT3G44326-like"/>
</dbReference>
<sequence length="119" mass="13433">MAATSAPPPDANEFMKSLSSTITFKIVHPEIIYTYILPHLDGVTLTLVASVSSLTHRLCTKKDLWRKICATTWPSLLNPTACRFIFTFPSSYHFEFFIWFSNSNSSQRLNALFIQGGIN</sequence>
<dbReference type="AlphaFoldDB" id="A0AAN9MTF2"/>
<dbReference type="Proteomes" id="UP001367508">
    <property type="component" value="Unassembled WGS sequence"/>
</dbReference>
<dbReference type="EMBL" id="JAYMYQ010000001">
    <property type="protein sequence ID" value="KAK7358138.1"/>
    <property type="molecule type" value="Genomic_DNA"/>
</dbReference>
<comment type="caution">
    <text evidence="1">The sequence shown here is derived from an EMBL/GenBank/DDBJ whole genome shotgun (WGS) entry which is preliminary data.</text>
</comment>
<evidence type="ECO:0000313" key="1">
    <source>
        <dbReference type="EMBL" id="KAK7358138.1"/>
    </source>
</evidence>
<organism evidence="1 2">
    <name type="scientific">Canavalia gladiata</name>
    <name type="common">Sword bean</name>
    <name type="synonym">Dolichos gladiatus</name>
    <dbReference type="NCBI Taxonomy" id="3824"/>
    <lineage>
        <taxon>Eukaryota</taxon>
        <taxon>Viridiplantae</taxon>
        <taxon>Streptophyta</taxon>
        <taxon>Embryophyta</taxon>
        <taxon>Tracheophyta</taxon>
        <taxon>Spermatophyta</taxon>
        <taxon>Magnoliopsida</taxon>
        <taxon>eudicotyledons</taxon>
        <taxon>Gunneridae</taxon>
        <taxon>Pentapetalae</taxon>
        <taxon>rosids</taxon>
        <taxon>fabids</taxon>
        <taxon>Fabales</taxon>
        <taxon>Fabaceae</taxon>
        <taxon>Papilionoideae</taxon>
        <taxon>50 kb inversion clade</taxon>
        <taxon>NPAAA clade</taxon>
        <taxon>indigoferoid/millettioid clade</taxon>
        <taxon>Phaseoleae</taxon>
        <taxon>Canavalia</taxon>
    </lineage>
</organism>
<gene>
    <name evidence="1" type="ORF">VNO77_00059</name>
</gene>
<evidence type="ECO:0000313" key="2">
    <source>
        <dbReference type="Proteomes" id="UP001367508"/>
    </source>
</evidence>
<dbReference type="SUPFAM" id="SSF81383">
    <property type="entry name" value="F-box domain"/>
    <property type="match status" value="1"/>
</dbReference>
<dbReference type="Gene3D" id="1.20.1280.50">
    <property type="match status" value="1"/>
</dbReference>
<name>A0AAN9MTF2_CANGL</name>
<reference evidence="1 2" key="1">
    <citation type="submission" date="2024-01" db="EMBL/GenBank/DDBJ databases">
        <title>The genomes of 5 underutilized Papilionoideae crops provide insights into root nodulation and disease resistanc.</title>
        <authorList>
            <person name="Jiang F."/>
        </authorList>
    </citation>
    <scope>NUCLEOTIDE SEQUENCE [LARGE SCALE GENOMIC DNA]</scope>
    <source>
        <strain evidence="1">LVBAO_FW01</strain>
        <tissue evidence="1">Leaves</tissue>
    </source>
</reference>
<dbReference type="PANTHER" id="PTHR33736">
    <property type="entry name" value="F-BOX PROTEIN-RELATED"/>
    <property type="match status" value="1"/>
</dbReference>